<comment type="caution">
    <text evidence="2">The sequence shown here is derived from an EMBL/GenBank/DDBJ whole genome shotgun (WGS) entry which is preliminary data.</text>
</comment>
<dbReference type="AlphaFoldDB" id="A0AAP0LXD7"/>
<gene>
    <name evidence="2" type="ORF">WN944_018769</name>
</gene>
<reference evidence="2 3" key="1">
    <citation type="submission" date="2024-05" db="EMBL/GenBank/DDBJ databases">
        <title>Haplotype-resolved chromosome-level genome assembly of Huyou (Citrus changshanensis).</title>
        <authorList>
            <person name="Miao C."/>
            <person name="Chen W."/>
            <person name="Wu Y."/>
            <person name="Wang L."/>
            <person name="Zhao S."/>
            <person name="Grierson D."/>
            <person name="Xu C."/>
            <person name="Chen K."/>
        </authorList>
    </citation>
    <scope>NUCLEOTIDE SEQUENCE [LARGE SCALE GENOMIC DNA]</scope>
    <source>
        <strain evidence="2">01-14</strain>
        <tissue evidence="2">Leaf</tissue>
    </source>
</reference>
<accession>A0AAP0LXD7</accession>
<evidence type="ECO:0000256" key="1">
    <source>
        <dbReference type="SAM" id="Coils"/>
    </source>
</evidence>
<evidence type="ECO:0000313" key="3">
    <source>
        <dbReference type="Proteomes" id="UP001428341"/>
    </source>
</evidence>
<dbReference type="Proteomes" id="UP001428341">
    <property type="component" value="Unassembled WGS sequence"/>
</dbReference>
<dbReference type="PANTHER" id="PTHR48055">
    <property type="entry name" value="LEUCINE-RICH REPEAT RECEPTOR PROTEIN KINASE EMS1"/>
    <property type="match status" value="1"/>
</dbReference>
<keyword evidence="3" id="KW-1185">Reference proteome</keyword>
<feature type="coiled-coil region" evidence="1">
    <location>
        <begin position="48"/>
        <end position="174"/>
    </location>
</feature>
<sequence>MAIRDESDDELVEVNDLPTYDELHDAFKELHDEWMKLGKKNACLKKKMLKLTNEKDAMQKYIDSLNEKINELELENKTLHDEVALSNEKFNTSHKHLESHVDNLKNENDALQKCNDSLNEKIKGLELDNKMLHDRIASFKVKQNTSYEHEKSHVDKLMKENDVLKKKSNELNEIVLKFTNGQKNLEKSLRTQKCVFDKGGLGDVENGLSTSTKGRGKAKEKNHKEALKRGSTSTIEHNFSLSLSSHNFVCYQSTCLEYGMGNKAFMTGDVNSFGILLLEMFTRSQPTDAMFSEGLTLYEFSKMALREKVMKIVVTSLLREEMSNKSRSNTRGDRRAMIEDCLNYVIRITILYSMESPNKLIDVKAIVYKVEHKAYKKNSASSLENPDLAHHVVLICFLIFFSSLWRVYVDLGSLDVEELLLITLRSALRIVDQEG</sequence>
<name>A0AAP0LXD7_9ROSI</name>
<dbReference type="Gene3D" id="1.10.510.10">
    <property type="entry name" value="Transferase(Phosphotransferase) domain 1"/>
    <property type="match status" value="1"/>
</dbReference>
<proteinExistence type="predicted"/>
<dbReference type="EMBL" id="JBCGBO010000007">
    <property type="protein sequence ID" value="KAK9187375.1"/>
    <property type="molecule type" value="Genomic_DNA"/>
</dbReference>
<evidence type="ECO:0000313" key="2">
    <source>
        <dbReference type="EMBL" id="KAK9187375.1"/>
    </source>
</evidence>
<dbReference type="GO" id="GO:0016020">
    <property type="term" value="C:membrane"/>
    <property type="evidence" value="ECO:0007669"/>
    <property type="project" value="TreeGrafter"/>
</dbReference>
<dbReference type="SUPFAM" id="SSF90257">
    <property type="entry name" value="Myosin rod fragments"/>
    <property type="match status" value="1"/>
</dbReference>
<organism evidence="2 3">
    <name type="scientific">Citrus x changshan-huyou</name>
    <dbReference type="NCBI Taxonomy" id="2935761"/>
    <lineage>
        <taxon>Eukaryota</taxon>
        <taxon>Viridiplantae</taxon>
        <taxon>Streptophyta</taxon>
        <taxon>Embryophyta</taxon>
        <taxon>Tracheophyta</taxon>
        <taxon>Spermatophyta</taxon>
        <taxon>Magnoliopsida</taxon>
        <taxon>eudicotyledons</taxon>
        <taxon>Gunneridae</taxon>
        <taxon>Pentapetalae</taxon>
        <taxon>rosids</taxon>
        <taxon>malvids</taxon>
        <taxon>Sapindales</taxon>
        <taxon>Rutaceae</taxon>
        <taxon>Aurantioideae</taxon>
        <taxon>Citrus</taxon>
    </lineage>
</organism>
<protein>
    <submittedName>
        <fullName evidence="2">Uncharacterized protein</fullName>
    </submittedName>
</protein>
<keyword evidence="1" id="KW-0175">Coiled coil</keyword>
<dbReference type="PANTHER" id="PTHR48055:SF55">
    <property type="entry name" value="PROTEIN KINASE DOMAIN-CONTAINING PROTEIN"/>
    <property type="match status" value="1"/>
</dbReference>
<dbReference type="InterPro" id="IPR051564">
    <property type="entry name" value="LRR_receptor-like_kinase"/>
</dbReference>